<dbReference type="EMBL" id="CP078093">
    <property type="protein sequence ID" value="QXM07356.1"/>
    <property type="molecule type" value="Genomic_DNA"/>
</dbReference>
<reference evidence="2" key="1">
    <citation type="submission" date="2021-07" db="EMBL/GenBank/DDBJ databases">
        <title>Complete genome sequence of Crassaminicella sp. 143-21, isolated from a deep-sea hydrothermal vent.</title>
        <authorList>
            <person name="Li X."/>
        </authorList>
    </citation>
    <scope>NUCLEOTIDE SEQUENCE</scope>
    <source>
        <strain evidence="2">143-21</strain>
    </source>
</reference>
<keyword evidence="3" id="KW-1185">Reference proteome</keyword>
<protein>
    <submittedName>
        <fullName evidence="2">YeeE/YedE family protein</fullName>
    </submittedName>
</protein>
<feature type="transmembrane region" description="Helical" evidence="1">
    <location>
        <begin position="20"/>
        <end position="37"/>
    </location>
</feature>
<organism evidence="2 3">
    <name type="scientific">Crassaminicella indica</name>
    <dbReference type="NCBI Taxonomy" id="2855394"/>
    <lineage>
        <taxon>Bacteria</taxon>
        <taxon>Bacillati</taxon>
        <taxon>Bacillota</taxon>
        <taxon>Clostridia</taxon>
        <taxon>Eubacteriales</taxon>
        <taxon>Clostridiaceae</taxon>
        <taxon>Crassaminicella</taxon>
    </lineage>
</organism>
<feature type="transmembrane region" description="Helical" evidence="1">
    <location>
        <begin position="119"/>
        <end position="141"/>
    </location>
</feature>
<keyword evidence="1" id="KW-0472">Membrane</keyword>
<feature type="transmembrane region" description="Helical" evidence="1">
    <location>
        <begin position="153"/>
        <end position="173"/>
    </location>
</feature>
<sequence length="224" mass="25728">MARLIERRNRTKKTKKTQIFLGIFFLFCAIILCAELWQKEYRLAVCWIFGIGIGVVLRYSRFCFASAFRDPFLTGNTRLLRGMLLAMMVSTIGFAVIQYNYIQKNTIEYDLIPGAVSSVGIHVIIGAFLFGVGMVIAGGCSSGVLMRIGEGHALQWIVLFGFLIGTVLGAKHYDFWYQHIIYNAKTIYFLEYFDFKIVVLVQLMVLFGLYVLAIWYENKYRKDI</sequence>
<dbReference type="Pfam" id="PF04143">
    <property type="entry name" value="Sulf_transp"/>
    <property type="match status" value="1"/>
</dbReference>
<feature type="transmembrane region" description="Helical" evidence="1">
    <location>
        <begin position="43"/>
        <end position="59"/>
    </location>
</feature>
<proteinExistence type="predicted"/>
<feature type="transmembrane region" description="Helical" evidence="1">
    <location>
        <begin position="79"/>
        <end position="99"/>
    </location>
</feature>
<feature type="transmembrane region" description="Helical" evidence="1">
    <location>
        <begin position="193"/>
        <end position="216"/>
    </location>
</feature>
<evidence type="ECO:0000313" key="3">
    <source>
        <dbReference type="Proteomes" id="UP000886818"/>
    </source>
</evidence>
<name>A0ABX8RKD4_9CLOT</name>
<keyword evidence="1" id="KW-1133">Transmembrane helix</keyword>
<keyword evidence="1" id="KW-0812">Transmembrane</keyword>
<dbReference type="InterPro" id="IPR007272">
    <property type="entry name" value="Sulf_transp_TsuA/YedE"/>
</dbReference>
<dbReference type="Proteomes" id="UP000886818">
    <property type="component" value="Chromosome"/>
</dbReference>
<accession>A0ABX8RKD4</accession>
<gene>
    <name evidence="2" type="ORF">KVH43_00975</name>
</gene>
<evidence type="ECO:0000256" key="1">
    <source>
        <dbReference type="SAM" id="Phobius"/>
    </source>
</evidence>
<evidence type="ECO:0000313" key="2">
    <source>
        <dbReference type="EMBL" id="QXM07356.1"/>
    </source>
</evidence>